<evidence type="ECO:0000256" key="1">
    <source>
        <dbReference type="SAM" id="Phobius"/>
    </source>
</evidence>
<dbReference type="AlphaFoldDB" id="E4UA52"/>
<dbReference type="EMBL" id="CP002361">
    <property type="protein sequence ID" value="ADR37429.1"/>
    <property type="molecule type" value="Genomic_DNA"/>
</dbReference>
<dbReference type="OrthoDB" id="32155at2"/>
<keyword evidence="1" id="KW-0812">Transmembrane</keyword>
<proteinExistence type="predicted"/>
<feature type="transmembrane region" description="Helical" evidence="1">
    <location>
        <begin position="20"/>
        <end position="45"/>
    </location>
</feature>
<gene>
    <name evidence="2" type="ordered locus">Ocepr_1978</name>
</gene>
<accession>E4UA52</accession>
<evidence type="ECO:0000313" key="2">
    <source>
        <dbReference type="EMBL" id="ADR37429.1"/>
    </source>
</evidence>
<dbReference type="RefSeq" id="WP_013458599.1">
    <property type="nucleotide sequence ID" value="NC_014761.1"/>
</dbReference>
<dbReference type="eggNOG" id="COG1511">
    <property type="taxonomic scope" value="Bacteria"/>
</dbReference>
<reference evidence="3" key="1">
    <citation type="submission" date="2010-11" db="EMBL/GenBank/DDBJ databases">
        <title>The complete sequence of chromosome of Oceanithermus profundus DSM 14977.</title>
        <authorList>
            <consortium name="US DOE Joint Genome Institute (JGI-PGF)"/>
            <person name="Lucas S."/>
            <person name="Copeland A."/>
            <person name="Lapidus A."/>
            <person name="Bruce D."/>
            <person name="Goodwin L."/>
            <person name="Pitluck S."/>
            <person name="Kyrpides N."/>
            <person name="Mavromatis K."/>
            <person name="Pagani I."/>
            <person name="Ivanova N."/>
            <person name="Zhang X."/>
            <person name="Brettin T."/>
            <person name="Detter J.C."/>
            <person name="Tapia R."/>
            <person name="Han C."/>
            <person name="Land M."/>
            <person name="Hauser L."/>
            <person name="Markowitz V."/>
            <person name="Cheng J.-F."/>
            <person name="Hugenholtz P."/>
            <person name="Woyke T."/>
            <person name="Wu D."/>
            <person name="Tindall B."/>
            <person name="Faehnrich R."/>
            <person name="Brambilla E."/>
            <person name="Klenk H.-P."/>
            <person name="Eisen J.A."/>
        </authorList>
    </citation>
    <scope>NUCLEOTIDE SEQUENCE [LARGE SCALE GENOMIC DNA]</scope>
    <source>
        <strain evidence="3">DSM 14977 / NBRC 100410 / VKM B-2274 / 506</strain>
    </source>
</reference>
<feature type="transmembrane region" description="Helical" evidence="1">
    <location>
        <begin position="216"/>
        <end position="239"/>
    </location>
</feature>
<feature type="transmembrane region" description="Helical" evidence="1">
    <location>
        <begin position="138"/>
        <end position="162"/>
    </location>
</feature>
<sequence length="251" mass="27433">MWTLLKAEMILSFAQFRRYFLNSLLSLGIMVLFFYGLFYGIALFVRAPLEGNSLSSLVLGFVVWTFTLGILHGIAQEIQTEATRGTLEQLALGRYRLETLFVVRSAFTVVVSLLMALIIVVALQTVTGVRLHFNLGGLPTLLILALGVVGMSLALGALALYFKDVSMLFTIIQFGFLPFILAAKDAFAGQALLPLAPALHLVFRSFVGGEPITTAMATAALINSLALFLVGLGLFRWVYGVVRRKGNLSMY</sequence>
<dbReference type="KEGG" id="opr:Ocepr_1978"/>
<feature type="transmembrane region" description="Helical" evidence="1">
    <location>
        <begin position="57"/>
        <end position="75"/>
    </location>
</feature>
<dbReference type="Proteomes" id="UP000008722">
    <property type="component" value="Chromosome"/>
</dbReference>
<keyword evidence="1" id="KW-1133">Transmembrane helix</keyword>
<keyword evidence="3" id="KW-1185">Reference proteome</keyword>
<dbReference type="HOGENOM" id="CLU_1106709_0_0_0"/>
<protein>
    <submittedName>
        <fullName evidence="2">ABC-2 type transporter</fullName>
    </submittedName>
</protein>
<dbReference type="STRING" id="670487.Ocepr_1978"/>
<name>E4UA52_OCEP5</name>
<evidence type="ECO:0000313" key="3">
    <source>
        <dbReference type="Proteomes" id="UP000008722"/>
    </source>
</evidence>
<organism evidence="2 3">
    <name type="scientific">Oceanithermus profundus (strain DSM 14977 / NBRC 100410 / VKM B-2274 / 506)</name>
    <dbReference type="NCBI Taxonomy" id="670487"/>
    <lineage>
        <taxon>Bacteria</taxon>
        <taxon>Thermotogati</taxon>
        <taxon>Deinococcota</taxon>
        <taxon>Deinococci</taxon>
        <taxon>Thermales</taxon>
        <taxon>Thermaceae</taxon>
        <taxon>Oceanithermus</taxon>
    </lineage>
</organism>
<feature type="transmembrane region" description="Helical" evidence="1">
    <location>
        <begin position="101"/>
        <end position="126"/>
    </location>
</feature>
<keyword evidence="1" id="KW-0472">Membrane</keyword>
<reference evidence="2 3" key="2">
    <citation type="journal article" date="2011" name="Stand. Genomic Sci.">
        <title>Complete genome sequence of Oceanithermus profundus type strain (506).</title>
        <authorList>
            <person name="Pati A."/>
            <person name="Zhang X."/>
            <person name="Lapidus A."/>
            <person name="Nolan M."/>
            <person name="Lucas S."/>
            <person name="Del Rio T.G."/>
            <person name="Tice H."/>
            <person name="Cheng J.F."/>
            <person name="Tapia R."/>
            <person name="Han C."/>
            <person name="Goodwin L."/>
            <person name="Pitluck S."/>
            <person name="Liolios K."/>
            <person name="Pagani I."/>
            <person name="Ivanova N."/>
            <person name="Mavromatis K."/>
            <person name="Chen A."/>
            <person name="Palaniappan K."/>
            <person name="Hauser L."/>
            <person name="Jeffries C.D."/>
            <person name="Brambilla E.M."/>
            <person name="Rohl A."/>
            <person name="Mwirichia R."/>
            <person name="Rohde M."/>
            <person name="Tindall B.J."/>
            <person name="Sikorski J."/>
            <person name="Wirth R."/>
            <person name="Goker M."/>
            <person name="Woyke T."/>
            <person name="Detter J.C."/>
            <person name="Bristow J."/>
            <person name="Eisen J.A."/>
            <person name="Markowitz V."/>
            <person name="Hugenholtz P."/>
            <person name="Kyrpides N.C."/>
            <person name="Klenk H.P."/>
            <person name="Land M."/>
        </authorList>
    </citation>
    <scope>NUCLEOTIDE SEQUENCE [LARGE SCALE GENOMIC DNA]</scope>
    <source>
        <strain evidence="3">DSM 14977 / NBRC 100410 / VKM B-2274 / 506</strain>
    </source>
</reference>